<evidence type="ECO:0000256" key="10">
    <source>
        <dbReference type="PROSITE-ProRule" id="PRU10141"/>
    </source>
</evidence>
<keyword evidence="2 13" id="KW-0723">Serine/threonine-protein kinase</keyword>
<gene>
    <name evidence="13" type="ORF">UABAM_02292</name>
</gene>
<evidence type="ECO:0000256" key="4">
    <source>
        <dbReference type="ARBA" id="ARBA00022737"/>
    </source>
</evidence>
<evidence type="ECO:0000256" key="8">
    <source>
        <dbReference type="ARBA" id="ARBA00022840"/>
    </source>
</evidence>
<feature type="repeat" description="TPR" evidence="9">
    <location>
        <begin position="1165"/>
        <end position="1198"/>
    </location>
</feature>
<dbReference type="GO" id="GO:0005829">
    <property type="term" value="C:cytosol"/>
    <property type="evidence" value="ECO:0007669"/>
    <property type="project" value="TreeGrafter"/>
</dbReference>
<feature type="repeat" description="TPR" evidence="9">
    <location>
        <begin position="503"/>
        <end position="536"/>
    </location>
</feature>
<sequence>MVLYNKKNVNNMKEFYINHYKVIRKIGEGGMAEVYLAYDSKVGRQVAIKAQDVPCKRFMREAQYLSSLSHPHILKVYDFFVEKNKPFMVMEYCEGVTLGIYLQKNKLSVQEKLKLFAHVVSAVDYAHKNKIIHRDLKPSNIIVDNKGIPYLMDFGIAKQLNSGLKSLTKGDKVVGTLFYMAPEQAKGEKRNIDYLSDVYSLGAILYEILTGERYVGGDSEIQVFYRVVNDNPVPLRKKNPQIPRVLEDVCLKALQKEKKHRYQSAKAFYDDICAVLDNKPVSASGIGNFWGYYYKKICIGVVAIVSLVVFIVLYSDIFSSDKQIHIEKKSSATSVIDDWIDQGFYDKAHEELQSAQQKLTTRKYYEYLLVIYAKKQEDSLFTEIRKKLQKPFSATMDLAIGERYFHQQQNIKAREFFSRVLVSDSLHLKKYAYYYLGRLHYNAKEYHLALESFVQSEDITSNRNFFDRAMLHFFMGKCYFYLAKYSRAIEHLLTAQKELQQFAEVYYYLGKAHFFTENYDEALRYLQKSIEFDRENSDYHVWLGKLLVRQKKYAKAGRIFQQARLLDPLNSEALQEFTAIATQDLNLLEIRYLKLVADLEYWRYKPENVLNIPIGGICDKYRYHYLQYVKLKDISANRESIVNLVQKLKNPDPKIQQSARSGLLLMRYSKTIVDILKKVGQLQIAIDILKIRQKEELYALYYIMAQASLHPRSHLVESLNIEKMQQVLIDQNENVLHRYIAAKSMLLKCEFEKIEWLRKYSEDVVLQIVCARALQDMDMFTTRKTTPMPISEFTELKMARICAGIHRFYHYDTKQNTSLLQGDAISAMLLGQSLMYVDNKLAAKIFAAYTKKKYHVKIRCAAYHYLGILMQYNEKLMLKHGTTWQKACAKLLQQPTTIQIILLQQSKLMQVPIPPKIVRKLVLSNTTTYAKIAAIDYMHKMREHFTDEIERYYKEGDPLVRLYAFMKIFRQKLGRSIEFMDPLPLINSDSDFLRSYGYSIYAATGKEVLDFLEKEKNPRLQAVILKNVGMIPFLISKNEIKSRSERQKIAQKYFTAKDNTLRTYAYGAYAYLSEDKDIERLVEEMKDSDDFYARKGISLAMNRRILQGLMMTNGSLVFLNVFVSTHLESEVPYLDKFAMRIQEPKWVEYYQKLFKQMRILKFVDANDYFREGIIAKKNEDYQKACALFSKAIELDEKIVYYLELLNATWKHSRKVPVSVAKRLQTLTRERAMHPKYYKILLEIPYHPAIEDILKQNSLSLAANHNEKVYNLAWYNLVTYNRSNSRRQQSRMYGSILRNSK</sequence>
<dbReference type="EMBL" id="AP019860">
    <property type="protein sequence ID" value="BBM83937.1"/>
    <property type="molecule type" value="Genomic_DNA"/>
</dbReference>
<dbReference type="Gene3D" id="3.30.200.20">
    <property type="entry name" value="Phosphorylase Kinase, domain 1"/>
    <property type="match status" value="1"/>
</dbReference>
<dbReference type="KEGG" id="uam:UABAM_02292"/>
<feature type="binding site" evidence="10">
    <location>
        <position position="56"/>
    </location>
    <ligand>
        <name>ATP</name>
        <dbReference type="ChEBI" id="CHEBI:30616"/>
    </ligand>
</feature>
<keyword evidence="11" id="KW-1133">Transmembrane helix</keyword>
<evidence type="ECO:0000256" key="3">
    <source>
        <dbReference type="ARBA" id="ARBA00022679"/>
    </source>
</evidence>
<keyword evidence="6 13" id="KW-0418">Kinase</keyword>
<dbReference type="InterPro" id="IPR019734">
    <property type="entry name" value="TPR_rpt"/>
</dbReference>
<dbReference type="Pfam" id="PF00069">
    <property type="entry name" value="Pkinase"/>
    <property type="match status" value="1"/>
</dbReference>
<dbReference type="PROSITE" id="PS50011">
    <property type="entry name" value="PROTEIN_KINASE_DOM"/>
    <property type="match status" value="1"/>
</dbReference>
<feature type="domain" description="Protein kinase" evidence="12">
    <location>
        <begin position="20"/>
        <end position="276"/>
    </location>
</feature>
<dbReference type="PANTHER" id="PTHR24348">
    <property type="entry name" value="SERINE/THREONINE-PROTEIN KINASE UNC-51-RELATED"/>
    <property type="match status" value="1"/>
</dbReference>
<keyword evidence="3" id="KW-0808">Transferase</keyword>
<dbReference type="PROSITE" id="PS50005">
    <property type="entry name" value="TPR"/>
    <property type="match status" value="4"/>
</dbReference>
<dbReference type="EC" id="2.7.11.1" evidence="1"/>
<dbReference type="PROSITE" id="PS00108">
    <property type="entry name" value="PROTEIN_KINASE_ST"/>
    <property type="match status" value="1"/>
</dbReference>
<evidence type="ECO:0000256" key="5">
    <source>
        <dbReference type="ARBA" id="ARBA00022741"/>
    </source>
</evidence>
<dbReference type="InterPro" id="IPR013105">
    <property type="entry name" value="TPR_2"/>
</dbReference>
<dbReference type="SMART" id="SM00028">
    <property type="entry name" value="TPR"/>
    <property type="match status" value="5"/>
</dbReference>
<dbReference type="GO" id="GO:0000407">
    <property type="term" value="C:phagophore assembly site"/>
    <property type="evidence" value="ECO:0007669"/>
    <property type="project" value="TreeGrafter"/>
</dbReference>
<keyword evidence="4" id="KW-0677">Repeat</keyword>
<keyword evidence="11" id="KW-0812">Transmembrane</keyword>
<keyword evidence="11" id="KW-0472">Membrane</keyword>
<reference evidence="13 14" key="1">
    <citation type="submission" date="2019-08" db="EMBL/GenBank/DDBJ databases">
        <title>Complete genome sequence of Candidatus Uab amorphum.</title>
        <authorList>
            <person name="Shiratori T."/>
            <person name="Suzuki S."/>
            <person name="Kakizawa Y."/>
            <person name="Ishida K."/>
        </authorList>
    </citation>
    <scope>NUCLEOTIDE SEQUENCE [LARGE SCALE GENOMIC DNA]</scope>
    <source>
        <strain evidence="13 14">SRT547</strain>
    </source>
</reference>
<dbReference type="InterPro" id="IPR045269">
    <property type="entry name" value="Atg1-like"/>
</dbReference>
<keyword evidence="7 9" id="KW-0802">TPR repeat</keyword>
<dbReference type="GO" id="GO:0005524">
    <property type="term" value="F:ATP binding"/>
    <property type="evidence" value="ECO:0007669"/>
    <property type="project" value="UniProtKB-UniRule"/>
</dbReference>
<dbReference type="SMART" id="SM00220">
    <property type="entry name" value="S_TKc"/>
    <property type="match status" value="1"/>
</dbReference>
<dbReference type="InterPro" id="IPR017441">
    <property type="entry name" value="Protein_kinase_ATP_BS"/>
</dbReference>
<dbReference type="InterPro" id="IPR000719">
    <property type="entry name" value="Prot_kinase_dom"/>
</dbReference>
<dbReference type="PANTHER" id="PTHR24348:SF22">
    <property type="entry name" value="NON-SPECIFIC SERINE_THREONINE PROTEIN KINASE"/>
    <property type="match status" value="1"/>
</dbReference>
<evidence type="ECO:0000256" key="7">
    <source>
        <dbReference type="ARBA" id="ARBA00022803"/>
    </source>
</evidence>
<evidence type="ECO:0000259" key="12">
    <source>
        <dbReference type="PROSITE" id="PS50011"/>
    </source>
</evidence>
<dbReference type="GO" id="GO:0005776">
    <property type="term" value="C:autophagosome"/>
    <property type="evidence" value="ECO:0007669"/>
    <property type="project" value="TreeGrafter"/>
</dbReference>
<evidence type="ECO:0000313" key="13">
    <source>
        <dbReference type="EMBL" id="BBM83937.1"/>
    </source>
</evidence>
<dbReference type="Pfam" id="PF13181">
    <property type="entry name" value="TPR_8"/>
    <property type="match status" value="1"/>
</dbReference>
<dbReference type="PROSITE" id="PS00107">
    <property type="entry name" value="PROTEIN_KINASE_ATP"/>
    <property type="match status" value="1"/>
</dbReference>
<feature type="repeat" description="TPR" evidence="9">
    <location>
        <begin position="430"/>
        <end position="463"/>
    </location>
</feature>
<name>A0A5S9ILW9_UABAM</name>
<evidence type="ECO:0000256" key="1">
    <source>
        <dbReference type="ARBA" id="ARBA00012513"/>
    </source>
</evidence>
<dbReference type="Gene3D" id="1.10.510.10">
    <property type="entry name" value="Transferase(Phosphotransferase) domain 1"/>
    <property type="match status" value="1"/>
</dbReference>
<dbReference type="PROSITE" id="PS50293">
    <property type="entry name" value="TPR_REGION"/>
    <property type="match status" value="1"/>
</dbReference>
<protein>
    <recommendedName>
        <fullName evidence="1">non-specific serine/threonine protein kinase</fullName>
        <ecNumber evidence="1">2.7.11.1</ecNumber>
    </recommendedName>
</protein>
<dbReference type="GO" id="GO:0004674">
    <property type="term" value="F:protein serine/threonine kinase activity"/>
    <property type="evidence" value="ECO:0007669"/>
    <property type="project" value="UniProtKB-KW"/>
</dbReference>
<dbReference type="CDD" id="cd14014">
    <property type="entry name" value="STKc_PknB_like"/>
    <property type="match status" value="1"/>
</dbReference>
<dbReference type="Gene3D" id="1.25.40.10">
    <property type="entry name" value="Tetratricopeptide repeat domain"/>
    <property type="match status" value="1"/>
</dbReference>
<dbReference type="Proteomes" id="UP000326354">
    <property type="component" value="Chromosome"/>
</dbReference>
<feature type="transmembrane region" description="Helical" evidence="11">
    <location>
        <begin position="297"/>
        <end position="315"/>
    </location>
</feature>
<dbReference type="GO" id="GO:0016020">
    <property type="term" value="C:membrane"/>
    <property type="evidence" value="ECO:0007669"/>
    <property type="project" value="TreeGrafter"/>
</dbReference>
<dbReference type="SUPFAM" id="SSF48452">
    <property type="entry name" value="TPR-like"/>
    <property type="match status" value="1"/>
</dbReference>
<organism evidence="13 14">
    <name type="scientific">Uabimicrobium amorphum</name>
    <dbReference type="NCBI Taxonomy" id="2596890"/>
    <lineage>
        <taxon>Bacteria</taxon>
        <taxon>Pseudomonadati</taxon>
        <taxon>Planctomycetota</taxon>
        <taxon>Candidatus Uabimicrobiia</taxon>
        <taxon>Candidatus Uabimicrobiales</taxon>
        <taxon>Candidatus Uabimicrobiaceae</taxon>
        <taxon>Candidatus Uabimicrobium</taxon>
    </lineage>
</organism>
<dbReference type="FunFam" id="1.10.510.10:FF:000021">
    <property type="entry name" value="Serine/threonine protein kinase"/>
    <property type="match status" value="1"/>
</dbReference>
<keyword evidence="5 10" id="KW-0547">Nucleotide-binding</keyword>
<keyword evidence="8 10" id="KW-0067">ATP-binding</keyword>
<evidence type="ECO:0000256" key="6">
    <source>
        <dbReference type="ARBA" id="ARBA00022777"/>
    </source>
</evidence>
<dbReference type="SUPFAM" id="SSF56112">
    <property type="entry name" value="Protein kinase-like (PK-like)"/>
    <property type="match status" value="1"/>
</dbReference>
<dbReference type="InterPro" id="IPR008271">
    <property type="entry name" value="Ser/Thr_kinase_AS"/>
</dbReference>
<dbReference type="Pfam" id="PF07719">
    <property type="entry name" value="TPR_2"/>
    <property type="match status" value="1"/>
</dbReference>
<evidence type="ECO:0000313" key="14">
    <source>
        <dbReference type="Proteomes" id="UP000326354"/>
    </source>
</evidence>
<accession>A0A5S9ILW9</accession>
<evidence type="ECO:0000256" key="2">
    <source>
        <dbReference type="ARBA" id="ARBA00022527"/>
    </source>
</evidence>
<feature type="repeat" description="TPR" evidence="9">
    <location>
        <begin position="537"/>
        <end position="570"/>
    </location>
</feature>
<dbReference type="InterPro" id="IPR011990">
    <property type="entry name" value="TPR-like_helical_dom_sf"/>
</dbReference>
<evidence type="ECO:0000256" key="11">
    <source>
        <dbReference type="SAM" id="Phobius"/>
    </source>
</evidence>
<keyword evidence="14" id="KW-1185">Reference proteome</keyword>
<proteinExistence type="predicted"/>
<evidence type="ECO:0000256" key="9">
    <source>
        <dbReference type="PROSITE-ProRule" id="PRU00339"/>
    </source>
</evidence>
<dbReference type="InterPro" id="IPR011009">
    <property type="entry name" value="Kinase-like_dom_sf"/>
</dbReference>